<accession>A0A1T4R776</accession>
<dbReference type="SUPFAM" id="SSF53756">
    <property type="entry name" value="UDP-Glycosyltransferase/glycogen phosphorylase"/>
    <property type="match status" value="1"/>
</dbReference>
<dbReference type="Pfam" id="PF13439">
    <property type="entry name" value="Glyco_transf_4"/>
    <property type="match status" value="1"/>
</dbReference>
<dbReference type="CDD" id="cd03811">
    <property type="entry name" value="GT4_GT28_WabH-like"/>
    <property type="match status" value="1"/>
</dbReference>
<name>A0A1T4R776_9HYPH</name>
<dbReference type="PANTHER" id="PTHR12526">
    <property type="entry name" value="GLYCOSYLTRANSFERASE"/>
    <property type="match status" value="1"/>
</dbReference>
<feature type="domain" description="Glycosyl transferase family 1" evidence="1">
    <location>
        <begin position="198"/>
        <end position="343"/>
    </location>
</feature>
<organism evidence="3 4">
    <name type="scientific">Consotaella salsifontis</name>
    <dbReference type="NCBI Taxonomy" id="1365950"/>
    <lineage>
        <taxon>Bacteria</taxon>
        <taxon>Pseudomonadati</taxon>
        <taxon>Pseudomonadota</taxon>
        <taxon>Alphaproteobacteria</taxon>
        <taxon>Hyphomicrobiales</taxon>
        <taxon>Aurantimonadaceae</taxon>
        <taxon>Consotaella</taxon>
    </lineage>
</organism>
<dbReference type="STRING" id="1365950.SAMN05428963_10688"/>
<gene>
    <name evidence="3" type="ORF">SAMN05428963_10688</name>
</gene>
<evidence type="ECO:0000313" key="3">
    <source>
        <dbReference type="EMBL" id="SKA11920.1"/>
    </source>
</evidence>
<dbReference type="InterPro" id="IPR001296">
    <property type="entry name" value="Glyco_trans_1"/>
</dbReference>
<dbReference type="PANTHER" id="PTHR12526:SF638">
    <property type="entry name" value="SPORE COAT PROTEIN SA"/>
    <property type="match status" value="1"/>
</dbReference>
<proteinExistence type="predicted"/>
<dbReference type="Pfam" id="PF00534">
    <property type="entry name" value="Glycos_transf_1"/>
    <property type="match status" value="1"/>
</dbReference>
<feature type="domain" description="Glycosyltransferase subfamily 4-like N-terminal" evidence="2">
    <location>
        <begin position="30"/>
        <end position="188"/>
    </location>
</feature>
<dbReference type="Proteomes" id="UP000190135">
    <property type="component" value="Unassembled WGS sequence"/>
</dbReference>
<evidence type="ECO:0000259" key="1">
    <source>
        <dbReference type="Pfam" id="PF00534"/>
    </source>
</evidence>
<keyword evidence="4" id="KW-1185">Reference proteome</keyword>
<dbReference type="EMBL" id="FUXL01000006">
    <property type="protein sequence ID" value="SKA11920.1"/>
    <property type="molecule type" value="Genomic_DNA"/>
</dbReference>
<reference evidence="3 4" key="1">
    <citation type="submission" date="2017-02" db="EMBL/GenBank/DDBJ databases">
        <authorList>
            <person name="Peterson S.W."/>
        </authorList>
    </citation>
    <scope>NUCLEOTIDE SEQUENCE [LARGE SCALE GENOMIC DNA]</scope>
    <source>
        <strain evidence="3 4">USBA 369</strain>
    </source>
</reference>
<dbReference type="AlphaFoldDB" id="A0A1T4R776"/>
<dbReference type="Gene3D" id="3.40.50.2000">
    <property type="entry name" value="Glycogen Phosphorylase B"/>
    <property type="match status" value="2"/>
</dbReference>
<sequence length="380" mass="42132">MSPLASRLFMRFVLAISEISANGPSGSRLRIARGLASRGHEVEVLSLTGRVEREIPADVNVHFLRPDLKRFPPHYPARLLLSRALRSWFRRQCDLRPIDFFSSSLTSTDRIVHMSGIDDCFYWLHIATSQLLAEAHSPRRAARRRRFFRSLYEGKRVIGVSQGVIDDLAALPARPEEAVVLHNSYDIEAIRRRAALEQAGIPEEPFVLHVGRFASAKRFDILLKAFAAGTTREKLVLLTPETPELTALIGKADLSKRVVVAGFQENPFPYMSKAAALVLSSDREGFPNVLVEALICGTPVVSTDCLAGPSEILTGPFARWLSPPGDAEALGQNLRSVLAEPYATTELIRGSYHLSHTLDRLEELAASGRPPRLGRMKPFP</sequence>
<dbReference type="InterPro" id="IPR028098">
    <property type="entry name" value="Glyco_trans_4-like_N"/>
</dbReference>
<evidence type="ECO:0000259" key="2">
    <source>
        <dbReference type="Pfam" id="PF13439"/>
    </source>
</evidence>
<evidence type="ECO:0000313" key="4">
    <source>
        <dbReference type="Proteomes" id="UP000190135"/>
    </source>
</evidence>
<protein>
    <submittedName>
        <fullName evidence="3">Glycosyltransferase involved in cell wall bisynthesis</fullName>
    </submittedName>
</protein>
<dbReference type="GO" id="GO:0016757">
    <property type="term" value="F:glycosyltransferase activity"/>
    <property type="evidence" value="ECO:0007669"/>
    <property type="project" value="TreeGrafter"/>
</dbReference>
<keyword evidence="3" id="KW-0808">Transferase</keyword>